<accession>K2FTI2</accession>
<evidence type="ECO:0000256" key="8">
    <source>
        <dbReference type="ARBA" id="ARBA00049336"/>
    </source>
</evidence>
<evidence type="ECO:0000259" key="9">
    <source>
        <dbReference type="Pfam" id="PF00483"/>
    </source>
</evidence>
<comment type="catalytic activity">
    <reaction evidence="8">
        <text>dTTP + alpha-D-glucose 1-phosphate + H(+) = dTDP-alpha-D-glucose + diphosphate</text>
        <dbReference type="Rhea" id="RHEA:15225"/>
        <dbReference type="ChEBI" id="CHEBI:15378"/>
        <dbReference type="ChEBI" id="CHEBI:33019"/>
        <dbReference type="ChEBI" id="CHEBI:37568"/>
        <dbReference type="ChEBI" id="CHEBI:57477"/>
        <dbReference type="ChEBI" id="CHEBI:58601"/>
        <dbReference type="EC" id="2.7.7.24"/>
    </reaction>
</comment>
<dbReference type="AlphaFoldDB" id="K2FTI2"/>
<dbReference type="InterPro" id="IPR029044">
    <property type="entry name" value="Nucleotide-diphossugar_trans"/>
</dbReference>
<dbReference type="SUPFAM" id="SSF53448">
    <property type="entry name" value="Nucleotide-diphospho-sugar transferases"/>
    <property type="match status" value="1"/>
</dbReference>
<proteinExistence type="inferred from homology"/>
<comment type="caution">
    <text evidence="10">The sequence shown here is derived from an EMBL/GenBank/DDBJ whole genome shotgun (WGS) entry which is preliminary data.</text>
</comment>
<evidence type="ECO:0000256" key="1">
    <source>
        <dbReference type="ARBA" id="ARBA00001946"/>
    </source>
</evidence>
<keyword evidence="4 10" id="KW-0808">Transferase</keyword>
<sequence length="246" mass="29498">MKWIILAGWFWTRLHPVTKAVNKHLLPIYNKPMIYYPLETLIESWIDKIMLITNPENVSNFIDLLKSWEEFREKYKRPIQIVYAIQPKPTWIAHGLWIAKDYVGVENCVLMLWDNLFENSIEIKKEIMNFSWWATIFVKEVEDPKRFGVAEIDWNGVVLSLEEKPQNPKTNLAVTWVYIYDNSCFEKSIWQPLSERWEFEITYINELYRMEGNLNAIKLSWRWFDTGTFDSMLVASNFIKDLKDIE</sequence>
<keyword evidence="7" id="KW-0460">Magnesium</keyword>
<evidence type="ECO:0000256" key="7">
    <source>
        <dbReference type="ARBA" id="ARBA00022842"/>
    </source>
</evidence>
<comment type="cofactor">
    <cofactor evidence="1">
        <name>Mg(2+)</name>
        <dbReference type="ChEBI" id="CHEBI:18420"/>
    </cofactor>
</comment>
<comment type="similarity">
    <text evidence="2">Belongs to the glucose-1-phosphate thymidylyltransferase family.</text>
</comment>
<dbReference type="Pfam" id="PF00483">
    <property type="entry name" value="NTP_transferase"/>
    <property type="match status" value="1"/>
</dbReference>
<organism evidence="10">
    <name type="scientific">uncultured bacterium</name>
    <name type="common">gcode 4</name>
    <dbReference type="NCBI Taxonomy" id="1234023"/>
    <lineage>
        <taxon>Bacteria</taxon>
        <taxon>environmental samples</taxon>
    </lineage>
</organism>
<evidence type="ECO:0000256" key="5">
    <source>
        <dbReference type="ARBA" id="ARBA00022695"/>
    </source>
</evidence>
<dbReference type="Gene3D" id="3.90.550.10">
    <property type="entry name" value="Spore Coat Polysaccharide Biosynthesis Protein SpsA, Chain A"/>
    <property type="match status" value="1"/>
</dbReference>
<dbReference type="PANTHER" id="PTHR43532">
    <property type="entry name" value="GLUCOSE-1-PHOSPHATE THYMIDYLYLTRANSFERASE"/>
    <property type="match status" value="1"/>
</dbReference>
<dbReference type="PANTHER" id="PTHR43532:SF1">
    <property type="entry name" value="GLUCOSE-1-PHOSPHATE THYMIDYLYLTRANSFERASE 1"/>
    <property type="match status" value="1"/>
</dbReference>
<evidence type="ECO:0000256" key="2">
    <source>
        <dbReference type="ARBA" id="ARBA00010480"/>
    </source>
</evidence>
<evidence type="ECO:0000313" key="10">
    <source>
        <dbReference type="EMBL" id="EKE26188.1"/>
    </source>
</evidence>
<name>K2FTI2_9BACT</name>
<keyword evidence="6" id="KW-0479">Metal-binding</keyword>
<dbReference type="EMBL" id="AMFJ01000909">
    <property type="protein sequence ID" value="EKE26188.1"/>
    <property type="molecule type" value="Genomic_DNA"/>
</dbReference>
<reference evidence="10" key="1">
    <citation type="journal article" date="2012" name="Science">
        <title>Fermentation, hydrogen, and sulfur metabolism in multiple uncultivated bacterial phyla.</title>
        <authorList>
            <person name="Wrighton K.C."/>
            <person name="Thomas B.C."/>
            <person name="Sharon I."/>
            <person name="Miller C.S."/>
            <person name="Castelle C.J."/>
            <person name="VerBerkmoes N.C."/>
            <person name="Wilkins M.J."/>
            <person name="Hettich R.L."/>
            <person name="Lipton M.S."/>
            <person name="Williams K.H."/>
            <person name="Long P.E."/>
            <person name="Banfield J.F."/>
        </authorList>
    </citation>
    <scope>NUCLEOTIDE SEQUENCE [LARGE SCALE GENOMIC DNA]</scope>
</reference>
<keyword evidence="5" id="KW-0548">Nucleotidyltransferase</keyword>
<dbReference type="InterPro" id="IPR005907">
    <property type="entry name" value="G1P_thy_trans_s"/>
</dbReference>
<feature type="domain" description="Nucleotidyl transferase" evidence="9">
    <location>
        <begin position="4"/>
        <end position="240"/>
    </location>
</feature>
<evidence type="ECO:0000256" key="3">
    <source>
        <dbReference type="ARBA" id="ARBA00012461"/>
    </source>
</evidence>
<protein>
    <recommendedName>
        <fullName evidence="3">glucose-1-phosphate thymidylyltransferase</fullName>
        <ecNumber evidence="3">2.7.7.24</ecNumber>
    </recommendedName>
</protein>
<gene>
    <name evidence="10" type="ORF">ACD_4C00393G0008</name>
</gene>
<evidence type="ECO:0000256" key="6">
    <source>
        <dbReference type="ARBA" id="ARBA00022723"/>
    </source>
</evidence>
<dbReference type="InterPro" id="IPR005835">
    <property type="entry name" value="NTP_transferase_dom"/>
</dbReference>
<evidence type="ECO:0000256" key="4">
    <source>
        <dbReference type="ARBA" id="ARBA00022679"/>
    </source>
</evidence>
<dbReference type="GO" id="GO:0046872">
    <property type="term" value="F:metal ion binding"/>
    <property type="evidence" value="ECO:0007669"/>
    <property type="project" value="UniProtKB-KW"/>
</dbReference>
<dbReference type="GO" id="GO:0008879">
    <property type="term" value="F:glucose-1-phosphate thymidylyltransferase activity"/>
    <property type="evidence" value="ECO:0007669"/>
    <property type="project" value="UniProtKB-EC"/>
</dbReference>
<dbReference type="EC" id="2.7.7.24" evidence="3"/>